<dbReference type="AlphaFoldDB" id="A0A0E9Q8X2"/>
<protein>
    <submittedName>
        <fullName evidence="1">Uncharacterized protein</fullName>
    </submittedName>
</protein>
<dbReference type="EMBL" id="GBXM01096529">
    <property type="protein sequence ID" value="JAH12048.1"/>
    <property type="molecule type" value="Transcribed_RNA"/>
</dbReference>
<sequence length="30" mass="3415">MEYSVKAERVFRCGRGPTVITDGMFGKCYL</sequence>
<reference evidence="1" key="2">
    <citation type="journal article" date="2015" name="Fish Shellfish Immunol.">
        <title>Early steps in the European eel (Anguilla anguilla)-Vibrio vulnificus interaction in the gills: Role of the RtxA13 toxin.</title>
        <authorList>
            <person name="Callol A."/>
            <person name="Pajuelo D."/>
            <person name="Ebbesson L."/>
            <person name="Teles M."/>
            <person name="MacKenzie S."/>
            <person name="Amaro C."/>
        </authorList>
    </citation>
    <scope>NUCLEOTIDE SEQUENCE</scope>
</reference>
<name>A0A0E9Q8X2_ANGAN</name>
<accession>A0A0E9Q8X2</accession>
<proteinExistence type="predicted"/>
<dbReference type="EMBL" id="GBXM01095266">
    <property type="protein sequence ID" value="JAH13311.1"/>
    <property type="molecule type" value="Transcribed_RNA"/>
</dbReference>
<evidence type="ECO:0000313" key="1">
    <source>
        <dbReference type="EMBL" id="JAH13311.1"/>
    </source>
</evidence>
<organism evidence="1">
    <name type="scientific">Anguilla anguilla</name>
    <name type="common">European freshwater eel</name>
    <name type="synonym">Muraena anguilla</name>
    <dbReference type="NCBI Taxonomy" id="7936"/>
    <lineage>
        <taxon>Eukaryota</taxon>
        <taxon>Metazoa</taxon>
        <taxon>Chordata</taxon>
        <taxon>Craniata</taxon>
        <taxon>Vertebrata</taxon>
        <taxon>Euteleostomi</taxon>
        <taxon>Actinopterygii</taxon>
        <taxon>Neopterygii</taxon>
        <taxon>Teleostei</taxon>
        <taxon>Anguilliformes</taxon>
        <taxon>Anguillidae</taxon>
        <taxon>Anguilla</taxon>
    </lineage>
</organism>
<reference evidence="1" key="1">
    <citation type="submission" date="2014-11" db="EMBL/GenBank/DDBJ databases">
        <authorList>
            <person name="Amaro Gonzalez C."/>
        </authorList>
    </citation>
    <scope>NUCLEOTIDE SEQUENCE</scope>
</reference>